<dbReference type="KEGG" id="bgh:BDBG_09538"/>
<dbReference type="GeneID" id="8500826"/>
<accession>A0A179V552</accession>
<keyword evidence="2" id="KW-1185">Reference proteome</keyword>
<dbReference type="EMBL" id="GG657503">
    <property type="protein sequence ID" value="OAT14547.1"/>
    <property type="molecule type" value="Genomic_DNA"/>
</dbReference>
<dbReference type="RefSeq" id="XP_002620095.1">
    <property type="nucleotide sequence ID" value="XM_002620049.1"/>
</dbReference>
<proteinExistence type="predicted"/>
<sequence length="128" mass="14407">MLQRLLTHGDSHNNKKELLSLLKDICSDASALCVEDSTRKLAGPPLLNHFNDVTDLDVKLGLNEELNDRNMPQFWSRKQLLPAASVSIAIDAFIRMLLTFADMAIGNCKRVNTRSANREWVSLRERGS</sequence>
<dbReference type="VEuPathDB" id="FungiDB:BDBG_09538"/>
<dbReference type="AlphaFoldDB" id="A0A179V552"/>
<evidence type="ECO:0000313" key="1">
    <source>
        <dbReference type="EMBL" id="OAT14547.1"/>
    </source>
</evidence>
<protein>
    <submittedName>
        <fullName evidence="1">Uncharacterized protein</fullName>
    </submittedName>
</protein>
<organism evidence="1 2">
    <name type="scientific">Blastomyces gilchristii (strain SLH14081)</name>
    <name type="common">Blastomyces dermatitidis</name>
    <dbReference type="NCBI Taxonomy" id="559298"/>
    <lineage>
        <taxon>Eukaryota</taxon>
        <taxon>Fungi</taxon>
        <taxon>Dikarya</taxon>
        <taxon>Ascomycota</taxon>
        <taxon>Pezizomycotina</taxon>
        <taxon>Eurotiomycetes</taxon>
        <taxon>Eurotiomycetidae</taxon>
        <taxon>Onygenales</taxon>
        <taxon>Ajellomycetaceae</taxon>
        <taxon>Blastomyces</taxon>
    </lineage>
</organism>
<reference evidence="2" key="1">
    <citation type="journal article" date="2015" name="PLoS Genet.">
        <title>The dynamic genome and transcriptome of the human fungal pathogen Blastomyces and close relative Emmonsia.</title>
        <authorList>
            <person name="Munoz J.F."/>
            <person name="Gauthier G.M."/>
            <person name="Desjardins C.A."/>
            <person name="Gallo J.E."/>
            <person name="Holder J."/>
            <person name="Sullivan T.D."/>
            <person name="Marty A.J."/>
            <person name="Carmen J.C."/>
            <person name="Chen Z."/>
            <person name="Ding L."/>
            <person name="Gujja S."/>
            <person name="Magrini V."/>
            <person name="Misas E."/>
            <person name="Mitreva M."/>
            <person name="Priest M."/>
            <person name="Saif S."/>
            <person name="Whiston E.A."/>
            <person name="Young S."/>
            <person name="Zeng Q."/>
            <person name="Goldman W.E."/>
            <person name="Mardis E.R."/>
            <person name="Taylor J.W."/>
            <person name="McEwen J.G."/>
            <person name="Clay O.K."/>
            <person name="Klein B.S."/>
            <person name="Cuomo C.A."/>
        </authorList>
    </citation>
    <scope>NUCLEOTIDE SEQUENCE [LARGE SCALE GENOMIC DNA]</scope>
    <source>
        <strain evidence="2">SLH14081</strain>
    </source>
</reference>
<dbReference type="Proteomes" id="UP000002038">
    <property type="component" value="Unassembled WGS sequence"/>
</dbReference>
<dbReference type="OrthoDB" id="4579491at2759"/>
<evidence type="ECO:0000313" key="2">
    <source>
        <dbReference type="Proteomes" id="UP000002038"/>
    </source>
</evidence>
<name>A0A179V552_BLAGS</name>
<gene>
    <name evidence="1" type="ORF">BDBG_09538</name>
</gene>